<feature type="domain" description="NADPH-dependent reductive aminase-like C-terminal" evidence="4">
    <location>
        <begin position="171"/>
        <end position="296"/>
    </location>
</feature>
<comment type="caution">
    <text evidence="5">The sequence shown here is derived from an EMBL/GenBank/DDBJ whole genome shotgun (WGS) entry which is preliminary data.</text>
</comment>
<evidence type="ECO:0000256" key="2">
    <source>
        <dbReference type="ARBA" id="ARBA00023002"/>
    </source>
</evidence>
<dbReference type="InterPro" id="IPR051265">
    <property type="entry name" value="HIBADH-related_NP60_sf"/>
</dbReference>
<feature type="domain" description="6-phosphogluconate dehydrogenase NADP-binding" evidence="3">
    <location>
        <begin position="15"/>
        <end position="169"/>
    </location>
</feature>
<dbReference type="PIRSF" id="PIRSF000103">
    <property type="entry name" value="HIBADH"/>
    <property type="match status" value="1"/>
</dbReference>
<dbReference type="InterPro" id="IPR048666">
    <property type="entry name" value="RedAm-like_C"/>
</dbReference>
<dbReference type="GO" id="GO:0050661">
    <property type="term" value="F:NADP binding"/>
    <property type="evidence" value="ECO:0007669"/>
    <property type="project" value="InterPro"/>
</dbReference>
<gene>
    <name evidence="5" type="ORF">G1H11_01995</name>
</gene>
<evidence type="ECO:0000259" key="3">
    <source>
        <dbReference type="Pfam" id="PF03446"/>
    </source>
</evidence>
<dbReference type="InterPro" id="IPR015815">
    <property type="entry name" value="HIBADH-related"/>
</dbReference>
<organism evidence="5 6">
    <name type="scientific">Phytoactinopolyspora alkaliphila</name>
    <dbReference type="NCBI Taxonomy" id="1783498"/>
    <lineage>
        <taxon>Bacteria</taxon>
        <taxon>Bacillati</taxon>
        <taxon>Actinomycetota</taxon>
        <taxon>Actinomycetes</taxon>
        <taxon>Jiangellales</taxon>
        <taxon>Jiangellaceae</taxon>
        <taxon>Phytoactinopolyspora</taxon>
    </lineage>
</organism>
<dbReference type="RefSeq" id="WP_163815489.1">
    <property type="nucleotide sequence ID" value="NZ_JAAGOB010000001.1"/>
</dbReference>
<dbReference type="EMBL" id="JAAGOB010000001">
    <property type="protein sequence ID" value="NED94075.1"/>
    <property type="molecule type" value="Genomic_DNA"/>
</dbReference>
<dbReference type="InterPro" id="IPR036291">
    <property type="entry name" value="NAD(P)-bd_dom_sf"/>
</dbReference>
<dbReference type="Proteomes" id="UP000469185">
    <property type="component" value="Unassembled WGS sequence"/>
</dbReference>
<dbReference type="Gene3D" id="1.10.1040.10">
    <property type="entry name" value="N-(1-d-carboxylethyl)-l-norvaline Dehydrogenase, domain 2"/>
    <property type="match status" value="1"/>
</dbReference>
<name>A0A6N9YGN3_9ACTN</name>
<evidence type="ECO:0000313" key="5">
    <source>
        <dbReference type="EMBL" id="NED94075.1"/>
    </source>
</evidence>
<sequence length="311" mass="32150">MNMTTTADDEDRVPVTVLGLGPMGAALASAFLENGYPTTVWNRTASKAVALVEKGAVSAASVADAVRASQLVIVSVLDYAAARAIIEPVAADLQGKMLVNVTTDSPDRAREMAGWASGHGVEYLDGSIMTPTPTIGRPEAVFLYSGPEAVYEKSRPVLASLGGTATYVGADPGRAAAFDFALLDVFWTGMAGVVHAFALARTEGITAAELLPFGRGIIDLLGEVTAEVANDADRDHYPGDESTLVSNVTGMAHIITAAQDRGVDVSVLRSAVGVANGAIAAGHGEDNFGRLVEVLARSAARQGQDRPRTAA</sequence>
<protein>
    <submittedName>
        <fullName evidence="5">NAD(P)-dependent oxidoreductase</fullName>
    </submittedName>
</protein>
<evidence type="ECO:0000313" key="6">
    <source>
        <dbReference type="Proteomes" id="UP000469185"/>
    </source>
</evidence>
<proteinExistence type="inferred from homology"/>
<dbReference type="SUPFAM" id="SSF51735">
    <property type="entry name" value="NAD(P)-binding Rossmann-fold domains"/>
    <property type="match status" value="1"/>
</dbReference>
<evidence type="ECO:0000256" key="1">
    <source>
        <dbReference type="ARBA" id="ARBA00009080"/>
    </source>
</evidence>
<accession>A0A6N9YGN3</accession>
<dbReference type="GO" id="GO:0016491">
    <property type="term" value="F:oxidoreductase activity"/>
    <property type="evidence" value="ECO:0007669"/>
    <property type="project" value="UniProtKB-KW"/>
</dbReference>
<keyword evidence="6" id="KW-1185">Reference proteome</keyword>
<dbReference type="InterPro" id="IPR006115">
    <property type="entry name" value="6PGDH_NADP-bd"/>
</dbReference>
<dbReference type="Gene3D" id="3.40.50.720">
    <property type="entry name" value="NAD(P)-binding Rossmann-like Domain"/>
    <property type="match status" value="1"/>
</dbReference>
<evidence type="ECO:0000259" key="4">
    <source>
        <dbReference type="Pfam" id="PF21761"/>
    </source>
</evidence>
<reference evidence="5 6" key="1">
    <citation type="submission" date="2020-02" db="EMBL/GenBank/DDBJ databases">
        <authorList>
            <person name="Li X.-J."/>
            <person name="Feng X.-M."/>
        </authorList>
    </citation>
    <scope>NUCLEOTIDE SEQUENCE [LARGE SCALE GENOMIC DNA]</scope>
    <source>
        <strain evidence="5 6">CGMCC 4.7225</strain>
    </source>
</reference>
<keyword evidence="2" id="KW-0560">Oxidoreductase</keyword>
<dbReference type="InterPro" id="IPR013328">
    <property type="entry name" value="6PGD_dom2"/>
</dbReference>
<dbReference type="PANTHER" id="PTHR43580:SF2">
    <property type="entry name" value="CYTOKINE-LIKE NUCLEAR FACTOR N-PAC"/>
    <property type="match status" value="1"/>
</dbReference>
<dbReference type="AlphaFoldDB" id="A0A6N9YGN3"/>
<comment type="similarity">
    <text evidence="1">Belongs to the HIBADH-related family.</text>
</comment>
<dbReference type="Pfam" id="PF21761">
    <property type="entry name" value="RedAm-like_C"/>
    <property type="match status" value="1"/>
</dbReference>
<dbReference type="Pfam" id="PF03446">
    <property type="entry name" value="NAD_binding_2"/>
    <property type="match status" value="1"/>
</dbReference>
<dbReference type="PANTHER" id="PTHR43580">
    <property type="entry name" value="OXIDOREDUCTASE GLYR1-RELATED"/>
    <property type="match status" value="1"/>
</dbReference>